<dbReference type="RefSeq" id="WP_344847359.1">
    <property type="nucleotide sequence ID" value="NZ_BAABDF010000007.1"/>
</dbReference>
<keyword evidence="3" id="KW-1185">Reference proteome</keyword>
<dbReference type="SUPFAM" id="SSF54593">
    <property type="entry name" value="Glyoxalase/Bleomycin resistance protein/Dihydroxybiphenyl dioxygenase"/>
    <property type="match status" value="1"/>
</dbReference>
<organism evidence="2 3">
    <name type="scientific">Celeribacter arenosi</name>
    <dbReference type="NCBI Taxonomy" id="792649"/>
    <lineage>
        <taxon>Bacteria</taxon>
        <taxon>Pseudomonadati</taxon>
        <taxon>Pseudomonadota</taxon>
        <taxon>Alphaproteobacteria</taxon>
        <taxon>Rhodobacterales</taxon>
        <taxon>Roseobacteraceae</taxon>
        <taxon>Celeribacter</taxon>
    </lineage>
</organism>
<dbReference type="Gene3D" id="3.10.180.10">
    <property type="entry name" value="2,3-Dihydroxybiphenyl 1,2-Dioxygenase, domain 1"/>
    <property type="match status" value="1"/>
</dbReference>
<reference evidence="3" key="1">
    <citation type="journal article" date="2019" name="Int. J. Syst. Evol. Microbiol.">
        <title>The Global Catalogue of Microorganisms (GCM) 10K type strain sequencing project: providing services to taxonomists for standard genome sequencing and annotation.</title>
        <authorList>
            <consortium name="The Broad Institute Genomics Platform"/>
            <consortium name="The Broad Institute Genome Sequencing Center for Infectious Disease"/>
            <person name="Wu L."/>
            <person name="Ma J."/>
        </authorList>
    </citation>
    <scope>NUCLEOTIDE SEQUENCE [LARGE SCALE GENOMIC DNA]</scope>
    <source>
        <strain evidence="3">JCM 17190</strain>
    </source>
</reference>
<dbReference type="Pfam" id="PF18029">
    <property type="entry name" value="Glyoxalase_6"/>
    <property type="match status" value="1"/>
</dbReference>
<comment type="caution">
    <text evidence="2">The sequence shown here is derived from an EMBL/GenBank/DDBJ whole genome shotgun (WGS) entry which is preliminary data.</text>
</comment>
<gene>
    <name evidence="2" type="ORF">GCM10022404_23340</name>
</gene>
<evidence type="ECO:0000259" key="1">
    <source>
        <dbReference type="PROSITE" id="PS51819"/>
    </source>
</evidence>
<evidence type="ECO:0000313" key="3">
    <source>
        <dbReference type="Proteomes" id="UP001399917"/>
    </source>
</evidence>
<proteinExistence type="predicted"/>
<dbReference type="EMBL" id="BAABDF010000007">
    <property type="protein sequence ID" value="GAA3872809.1"/>
    <property type="molecule type" value="Genomic_DNA"/>
</dbReference>
<protein>
    <submittedName>
        <fullName evidence="2">Glyoxalase/bleomycin resistance/dioxygenase family protein</fullName>
    </submittedName>
</protein>
<dbReference type="InterPro" id="IPR029068">
    <property type="entry name" value="Glyas_Bleomycin-R_OHBP_Dase"/>
</dbReference>
<dbReference type="InterPro" id="IPR037523">
    <property type="entry name" value="VOC_core"/>
</dbReference>
<dbReference type="Proteomes" id="UP001399917">
    <property type="component" value="Unassembled WGS sequence"/>
</dbReference>
<feature type="domain" description="VOC" evidence="1">
    <location>
        <begin position="6"/>
        <end position="118"/>
    </location>
</feature>
<sequence>MVKVLGIGGFFFRAKDPDALAAWYHTHLGIDPAPTSEAMTPWTTAPGVTVFSPFAADTDYFEKDHAFMLNFRVENLDTACADLTAAGIPCGEVVSMEGIGKFTRIHDPEGNPIELWEPPAP</sequence>
<accession>A0ABP7KCK9</accession>
<dbReference type="PROSITE" id="PS51819">
    <property type="entry name" value="VOC"/>
    <property type="match status" value="1"/>
</dbReference>
<dbReference type="InterPro" id="IPR041581">
    <property type="entry name" value="Glyoxalase_6"/>
</dbReference>
<evidence type="ECO:0000313" key="2">
    <source>
        <dbReference type="EMBL" id="GAA3872809.1"/>
    </source>
</evidence>
<name>A0ABP7KCK9_9RHOB</name>